<name>G0LFZ6_HALWC</name>
<keyword evidence="1" id="KW-0472">Membrane</keyword>
<dbReference type="Proteomes" id="UP000007954">
    <property type="component" value="Chromosome"/>
</dbReference>
<keyword evidence="1" id="KW-1133">Transmembrane helix</keyword>
<sequence>MKKSYYEYLITNRHGETVDPVPFIVITGSTWLLCLSFGPLYLDLFGIPWTQGLLTCAILAVIASSWAYRRFVWTVDPAVQDSLPAGIRFHRLCLGGVIFGTILIILAFIAAVMIA</sequence>
<dbReference type="RefSeq" id="WP_014554974.1">
    <property type="nucleotide sequence ID" value="NC_017459.1"/>
</dbReference>
<organism evidence="2 3">
    <name type="scientific">Haloquadratum walsbyi (strain DSM 16854 / JCM 12705 / C23)</name>
    <dbReference type="NCBI Taxonomy" id="768065"/>
    <lineage>
        <taxon>Archaea</taxon>
        <taxon>Methanobacteriati</taxon>
        <taxon>Methanobacteriota</taxon>
        <taxon>Stenosarchaea group</taxon>
        <taxon>Halobacteria</taxon>
        <taxon>Halobacteriales</taxon>
        <taxon>Haloferacaceae</taxon>
        <taxon>Haloquadratum</taxon>
    </lineage>
</organism>
<evidence type="ECO:0000256" key="1">
    <source>
        <dbReference type="SAM" id="Phobius"/>
    </source>
</evidence>
<dbReference type="EMBL" id="FR746099">
    <property type="protein sequence ID" value="CCC39016.1"/>
    <property type="molecule type" value="Genomic_DNA"/>
</dbReference>
<dbReference type="OrthoDB" id="187492at2157"/>
<reference evidence="2 3" key="1">
    <citation type="journal article" date="2011" name="PLoS ONE">
        <title>Haloquadratum walsbyi: limited diversity in a global pond.</title>
        <authorList>
            <person name="Dyall-Smith M."/>
            <person name="Pfeiffer F."/>
            <person name="Klee K."/>
            <person name="Palm P."/>
            <person name="Gross K."/>
            <person name="Schuster S.C."/>
            <person name="Rampp M."/>
            <person name="Oesterhelt D."/>
        </authorList>
    </citation>
    <scope>NUCLEOTIDE SEQUENCE [LARGE SCALE GENOMIC DNA]</scope>
    <source>
        <strain evidence="3">DSM 16854 / JCM 12705 / C23</strain>
    </source>
</reference>
<protein>
    <submittedName>
        <fullName evidence="2">Uncharacterized protein</fullName>
    </submittedName>
</protein>
<feature type="transmembrane region" description="Helical" evidence="1">
    <location>
        <begin position="21"/>
        <end position="42"/>
    </location>
</feature>
<feature type="transmembrane region" description="Helical" evidence="1">
    <location>
        <begin position="89"/>
        <end position="114"/>
    </location>
</feature>
<dbReference type="AlphaFoldDB" id="G0LFZ6"/>
<proteinExistence type="predicted"/>
<feature type="transmembrane region" description="Helical" evidence="1">
    <location>
        <begin position="48"/>
        <end position="68"/>
    </location>
</feature>
<gene>
    <name evidence="2" type="ordered locus">Hqrw_1036</name>
</gene>
<keyword evidence="1" id="KW-0812">Transmembrane</keyword>
<dbReference type="KEGG" id="hwc:Hqrw_1036"/>
<dbReference type="GeneID" id="12445641"/>
<accession>G0LFZ6</accession>
<evidence type="ECO:0000313" key="3">
    <source>
        <dbReference type="Proteomes" id="UP000007954"/>
    </source>
</evidence>
<dbReference type="HOGENOM" id="CLU_2257440_0_0_2"/>
<evidence type="ECO:0000313" key="2">
    <source>
        <dbReference type="EMBL" id="CCC39016.1"/>
    </source>
</evidence>